<dbReference type="CDD" id="cd01127">
    <property type="entry name" value="TrwB_TraG_TraD_VirD4"/>
    <property type="match status" value="1"/>
</dbReference>
<proteinExistence type="inferred from homology"/>
<gene>
    <name evidence="9" type="ORF">SK069_17305</name>
</gene>
<dbReference type="Proteomes" id="UP001277761">
    <property type="component" value="Unassembled WGS sequence"/>
</dbReference>
<protein>
    <submittedName>
        <fullName evidence="9">Type IV secretory system conjugative DNA transfer family protein</fullName>
    </submittedName>
</protein>
<dbReference type="InterPro" id="IPR003688">
    <property type="entry name" value="TraG/VirD4"/>
</dbReference>
<feature type="region of interest" description="Disordered" evidence="7">
    <location>
        <begin position="559"/>
        <end position="582"/>
    </location>
</feature>
<dbReference type="PANTHER" id="PTHR37937:SF1">
    <property type="entry name" value="CONJUGATIVE TRANSFER: DNA TRANSPORT"/>
    <property type="match status" value="1"/>
</dbReference>
<keyword evidence="6 8" id="KW-0472">Membrane</keyword>
<dbReference type="InterPro" id="IPR027417">
    <property type="entry name" value="P-loop_NTPase"/>
</dbReference>
<comment type="similarity">
    <text evidence="2">Belongs to the VirD4/TraG family.</text>
</comment>
<evidence type="ECO:0000256" key="7">
    <source>
        <dbReference type="SAM" id="MobiDB-lite"/>
    </source>
</evidence>
<evidence type="ECO:0000256" key="3">
    <source>
        <dbReference type="ARBA" id="ARBA00022475"/>
    </source>
</evidence>
<dbReference type="InterPro" id="IPR051539">
    <property type="entry name" value="T4SS-coupling_protein"/>
</dbReference>
<evidence type="ECO:0000256" key="5">
    <source>
        <dbReference type="ARBA" id="ARBA00022989"/>
    </source>
</evidence>
<evidence type="ECO:0000256" key="2">
    <source>
        <dbReference type="ARBA" id="ARBA00008806"/>
    </source>
</evidence>
<sequence length="582" mass="62467">MSTRTTRPSTLTSGDLAFPALLTSLALAFLLFAWTWGALAALAVGHGPPVGLLDAGGALLRLPFHADDPARAFAADGHGLPGPAVMWAAFLATIALGWTAVILLIPRLADRLGHHRPGPWARWAKPRDLHALMVRPGQHGDRTILGSVAGRPVAAERQVSTIVIAPTRSGKTSGLMIPAILEHQGPVIATSVKGDLLATAAHRQTMGEVRVFDPTGATGWPASGWSPVAASQTWLGARRTADRLLRQARQGNGSHTDFWQGMGMRFLAPLLFAAAQGGASMRDVLRWVELVQQDEPRAALQSVAETAEGFGALTSLESLWREDHRIRGSVVQTVATALEAYQDAGVMQAASRHDITADWLLDPARHHTLYVIAPADDQERLEGVFAALLTDLIAAAFAKATEQGRPLDPVLQCVLDEAPYIARLPNLARIASTGAGEGIRLLTAAQTMSQFVERWGQAEAETIIAGHPSRIFGAGLSDPTSLSYLRTALGDEEIQTLTHRGGLGQTDRTHATTFRPLVDGPTARQRDRTTGILVYGTLPPARLRLRPWFQDRRLRKMVETTSPATRTAHAAGRPGTEEADAR</sequence>
<evidence type="ECO:0000256" key="8">
    <source>
        <dbReference type="SAM" id="Phobius"/>
    </source>
</evidence>
<evidence type="ECO:0000256" key="4">
    <source>
        <dbReference type="ARBA" id="ARBA00022692"/>
    </source>
</evidence>
<evidence type="ECO:0000256" key="1">
    <source>
        <dbReference type="ARBA" id="ARBA00004651"/>
    </source>
</evidence>
<keyword evidence="10" id="KW-1185">Reference proteome</keyword>
<keyword evidence="3" id="KW-1003">Cell membrane</keyword>
<organism evidence="9 10">
    <name type="scientific">Patulibacter brassicae</name>
    <dbReference type="NCBI Taxonomy" id="1705717"/>
    <lineage>
        <taxon>Bacteria</taxon>
        <taxon>Bacillati</taxon>
        <taxon>Actinomycetota</taxon>
        <taxon>Thermoleophilia</taxon>
        <taxon>Solirubrobacterales</taxon>
        <taxon>Patulibacteraceae</taxon>
        <taxon>Patulibacter</taxon>
    </lineage>
</organism>
<dbReference type="Pfam" id="PF02534">
    <property type="entry name" value="T4SS-DNA_transf"/>
    <property type="match status" value="1"/>
</dbReference>
<keyword evidence="4 8" id="KW-0812">Transmembrane</keyword>
<dbReference type="PANTHER" id="PTHR37937">
    <property type="entry name" value="CONJUGATIVE TRANSFER: DNA TRANSPORT"/>
    <property type="match status" value="1"/>
</dbReference>
<dbReference type="SUPFAM" id="SSF52540">
    <property type="entry name" value="P-loop containing nucleoside triphosphate hydrolases"/>
    <property type="match status" value="1"/>
</dbReference>
<feature type="transmembrane region" description="Helical" evidence="8">
    <location>
        <begin position="84"/>
        <end position="106"/>
    </location>
</feature>
<accession>A0ABU4VP03</accession>
<name>A0ABU4VP03_9ACTN</name>
<evidence type="ECO:0000313" key="9">
    <source>
        <dbReference type="EMBL" id="MDX8153359.1"/>
    </source>
</evidence>
<dbReference type="RefSeq" id="WP_319955510.1">
    <property type="nucleotide sequence ID" value="NZ_JAXAVX010000013.1"/>
</dbReference>
<comment type="subcellular location">
    <subcellularLocation>
        <location evidence="1">Cell membrane</location>
        <topology evidence="1">Multi-pass membrane protein</topology>
    </subcellularLocation>
</comment>
<comment type="caution">
    <text evidence="9">The sequence shown here is derived from an EMBL/GenBank/DDBJ whole genome shotgun (WGS) entry which is preliminary data.</text>
</comment>
<dbReference type="EMBL" id="JAXAVX010000013">
    <property type="protein sequence ID" value="MDX8153359.1"/>
    <property type="molecule type" value="Genomic_DNA"/>
</dbReference>
<evidence type="ECO:0000313" key="10">
    <source>
        <dbReference type="Proteomes" id="UP001277761"/>
    </source>
</evidence>
<dbReference type="Gene3D" id="3.40.50.300">
    <property type="entry name" value="P-loop containing nucleotide triphosphate hydrolases"/>
    <property type="match status" value="1"/>
</dbReference>
<keyword evidence="5 8" id="KW-1133">Transmembrane helix</keyword>
<evidence type="ECO:0000256" key="6">
    <source>
        <dbReference type="ARBA" id="ARBA00023136"/>
    </source>
</evidence>
<reference evidence="9 10" key="1">
    <citation type="submission" date="2023-11" db="EMBL/GenBank/DDBJ databases">
        <authorList>
            <person name="Xu M."/>
            <person name="Jiang T."/>
        </authorList>
    </citation>
    <scope>NUCLEOTIDE SEQUENCE [LARGE SCALE GENOMIC DNA]</scope>
    <source>
        <strain evidence="9 10">SD</strain>
    </source>
</reference>